<protein>
    <submittedName>
        <fullName evidence="4">Uncharacterized protein</fullName>
    </submittedName>
</protein>
<comment type="caution">
    <text evidence="4">The sequence shown here is derived from an EMBL/GenBank/DDBJ whole genome shotgun (WGS) entry which is preliminary data.</text>
</comment>
<dbReference type="AlphaFoldDB" id="A0AA41FYM7"/>
<gene>
    <name evidence="4" type="ORF">KTS37_00885</name>
</gene>
<dbReference type="Pfam" id="PF23375">
    <property type="entry name" value="DUF7094"/>
    <property type="match status" value="1"/>
</dbReference>
<name>A0AA41FYM7_9EURY</name>
<proteinExistence type="predicted"/>
<keyword evidence="5" id="KW-1185">Reference proteome</keyword>
<dbReference type="InterPro" id="IPR055520">
    <property type="entry name" value="DUF7094"/>
</dbReference>
<dbReference type="RefSeq" id="WP_162412368.1">
    <property type="nucleotide sequence ID" value="NZ_JAHQXE010000001.1"/>
</dbReference>
<reference evidence="4" key="1">
    <citation type="submission" date="2021-06" db="EMBL/GenBank/DDBJ databases">
        <title>New haloarchaea isolates fom saline soil.</title>
        <authorList>
            <person name="Duran-Viseras A."/>
            <person name="Sanchez-Porro C.S."/>
            <person name="Ventosa A."/>
        </authorList>
    </citation>
    <scope>NUCLEOTIDE SEQUENCE</scope>
    <source>
        <strain evidence="4">JCM 18369</strain>
    </source>
</reference>
<evidence type="ECO:0000313" key="5">
    <source>
        <dbReference type="Proteomes" id="UP001166304"/>
    </source>
</evidence>
<dbReference type="Proteomes" id="UP001166304">
    <property type="component" value="Unassembled WGS sequence"/>
</dbReference>
<feature type="domain" description="DUF7094" evidence="2">
    <location>
        <begin position="216"/>
        <end position="325"/>
    </location>
</feature>
<dbReference type="InterPro" id="IPR055522">
    <property type="entry name" value="DUF7096"/>
</dbReference>
<dbReference type="InterPro" id="IPR056397">
    <property type="entry name" value="Fn3_arc"/>
</dbReference>
<organism evidence="4 5">
    <name type="scientific">Haloarcula salina</name>
    <dbReference type="NCBI Taxonomy" id="1429914"/>
    <lineage>
        <taxon>Archaea</taxon>
        <taxon>Methanobacteriati</taxon>
        <taxon>Methanobacteriota</taxon>
        <taxon>Stenosarchaea group</taxon>
        <taxon>Halobacteria</taxon>
        <taxon>Halobacteriales</taxon>
        <taxon>Haloarculaceae</taxon>
        <taxon>Haloarcula</taxon>
    </lineage>
</organism>
<sequence length="413" mass="45001">MRPLLAPLVALLLVVPLAVPATGSVAAPTAPAQAADGESLPQITVVDNTTNHLSIPDSEVRVATYNRTSIDVGVAVAAGSRELRSRYAVSKFEQEFFRRDTDAARDQLVADTLADIETRVERLERQQESATQRYASGALTTQEFLRQRALVDTESRQLTRRLERVRTAAGTAPDYSLSQAQRFRLENNRGVLKTFRGPISRQVATEATGEADATTVYLEASSTGYMLSTVTDGQYTRETYLGSERRPESPDQFADTPDPLGAVNSRAEGLYPWLYSEQYPAVQTYGRTAIYQLQADHPNGQLTAFLDGGTANVFYEYQSIELSTVERSTVATAVDQSTRLQVSQSYESGPLLIAVSDNATAAPIEGTVAINGQRVGTTGTDGALWSIEPQDDYTVTVTTQDGERISVRVENGR</sequence>
<dbReference type="Pfam" id="PF23374">
    <property type="entry name" value="Fn3_arc"/>
    <property type="match status" value="1"/>
</dbReference>
<evidence type="ECO:0000259" key="3">
    <source>
        <dbReference type="Pfam" id="PF23379"/>
    </source>
</evidence>
<feature type="domain" description="Fibronectin-III type-like" evidence="1">
    <location>
        <begin position="330"/>
        <end position="403"/>
    </location>
</feature>
<evidence type="ECO:0000313" key="4">
    <source>
        <dbReference type="EMBL" id="MBV0900329.1"/>
    </source>
</evidence>
<dbReference type="EMBL" id="JAHQXE010000001">
    <property type="protein sequence ID" value="MBV0900329.1"/>
    <property type="molecule type" value="Genomic_DNA"/>
</dbReference>
<accession>A0AA41FYM7</accession>
<evidence type="ECO:0000259" key="2">
    <source>
        <dbReference type="Pfam" id="PF23375"/>
    </source>
</evidence>
<feature type="domain" description="DUF7096" evidence="3">
    <location>
        <begin position="1"/>
        <end position="211"/>
    </location>
</feature>
<evidence type="ECO:0000259" key="1">
    <source>
        <dbReference type="Pfam" id="PF23374"/>
    </source>
</evidence>
<dbReference type="Pfam" id="PF23379">
    <property type="entry name" value="DUF7096"/>
    <property type="match status" value="1"/>
</dbReference>